<comment type="caution">
    <text evidence="5">The sequence shown here is derived from an EMBL/GenBank/DDBJ whole genome shotgun (WGS) entry which is preliminary data.</text>
</comment>
<dbReference type="Pfam" id="PF04851">
    <property type="entry name" value="ResIII"/>
    <property type="match status" value="1"/>
</dbReference>
<dbReference type="CDD" id="cd18799">
    <property type="entry name" value="SF2_C_EcoAI-like"/>
    <property type="match status" value="1"/>
</dbReference>
<dbReference type="InterPro" id="IPR013670">
    <property type="entry name" value="EcoEI_R_C_dom"/>
</dbReference>
<protein>
    <submittedName>
        <fullName evidence="5">Type I restriction-modification system endonuclease</fullName>
        <ecNumber evidence="5">3.1.21.3</ecNumber>
    </submittedName>
</protein>
<feature type="domain" description="Helicase ATP-binding" evidence="3">
    <location>
        <begin position="445"/>
        <end position="630"/>
    </location>
</feature>
<reference evidence="5 6" key="1">
    <citation type="submission" date="2020-03" db="EMBL/GenBank/DDBJ databases">
        <title>Draft Genome Sequence of 2-Methylisoborneol Producing Pseudanabaena yagii Strain GIHE-NHR1 Isolated from North Han River in South Korea.</title>
        <authorList>
            <person name="Jeong J."/>
        </authorList>
    </citation>
    <scope>NUCLEOTIDE SEQUENCE [LARGE SCALE GENOMIC DNA]</scope>
    <source>
        <strain evidence="5 6">GIHE-NHR1</strain>
    </source>
</reference>
<dbReference type="Pfam" id="PF08463">
    <property type="entry name" value="EcoEI_R_C"/>
    <property type="match status" value="1"/>
</dbReference>
<keyword evidence="6" id="KW-1185">Reference proteome</keyword>
<evidence type="ECO:0000313" key="5">
    <source>
        <dbReference type="EMBL" id="NMF59648.1"/>
    </source>
</evidence>
<dbReference type="SUPFAM" id="SSF52540">
    <property type="entry name" value="P-loop containing nucleoside triphosphate hydrolases"/>
    <property type="match status" value="1"/>
</dbReference>
<dbReference type="GO" id="GO:0009035">
    <property type="term" value="F:type I site-specific deoxyribonuclease activity"/>
    <property type="evidence" value="ECO:0007669"/>
    <property type="project" value="UniProtKB-EC"/>
</dbReference>
<evidence type="ECO:0000256" key="1">
    <source>
        <dbReference type="SAM" id="Coils"/>
    </source>
</evidence>
<gene>
    <name evidence="5" type="primary">hsdR</name>
    <name evidence="5" type="ORF">HC246_16890</name>
</gene>
<dbReference type="SMART" id="SM00487">
    <property type="entry name" value="DEXDc"/>
    <property type="match status" value="1"/>
</dbReference>
<dbReference type="Gene3D" id="3.90.1570.30">
    <property type="match status" value="1"/>
</dbReference>
<dbReference type="CDD" id="cd18032">
    <property type="entry name" value="DEXHc_RE_I_III_res"/>
    <property type="match status" value="1"/>
</dbReference>
<evidence type="ECO:0000256" key="2">
    <source>
        <dbReference type="SAM" id="MobiDB-lite"/>
    </source>
</evidence>
<dbReference type="Pfam" id="PF00271">
    <property type="entry name" value="Helicase_C"/>
    <property type="match status" value="1"/>
</dbReference>
<name>A0ABX1LU26_9CYAN</name>
<dbReference type="EMBL" id="JAAVJL010000001">
    <property type="protein sequence ID" value="NMF59648.1"/>
    <property type="molecule type" value="Genomic_DNA"/>
</dbReference>
<feature type="domain" description="Helicase C-terminal" evidence="4">
    <location>
        <begin position="706"/>
        <end position="860"/>
    </location>
</feature>
<dbReference type="Proteomes" id="UP000738376">
    <property type="component" value="Unassembled WGS sequence"/>
</dbReference>
<keyword evidence="5" id="KW-0378">Hydrolase</keyword>
<dbReference type="PROSITE" id="PS51194">
    <property type="entry name" value="HELICASE_CTER"/>
    <property type="match status" value="1"/>
</dbReference>
<proteinExistence type="predicted"/>
<evidence type="ECO:0000313" key="6">
    <source>
        <dbReference type="Proteomes" id="UP000738376"/>
    </source>
</evidence>
<dbReference type="PANTHER" id="PTHR47396">
    <property type="entry name" value="TYPE I RESTRICTION ENZYME ECOKI R PROTEIN"/>
    <property type="match status" value="1"/>
</dbReference>
<organism evidence="5 6">
    <name type="scientific">Pseudanabaena yagii GIHE-NHR1</name>
    <dbReference type="NCBI Taxonomy" id="2722753"/>
    <lineage>
        <taxon>Bacteria</taxon>
        <taxon>Bacillati</taxon>
        <taxon>Cyanobacteriota</taxon>
        <taxon>Cyanophyceae</taxon>
        <taxon>Pseudanabaenales</taxon>
        <taxon>Pseudanabaenaceae</taxon>
        <taxon>Pseudanabaena</taxon>
        <taxon>Pseudanabaena yagii</taxon>
    </lineage>
</organism>
<dbReference type="Pfam" id="PF13643">
    <property type="entry name" value="DUF4145"/>
    <property type="match status" value="1"/>
</dbReference>
<feature type="region of interest" description="Disordered" evidence="2">
    <location>
        <begin position="325"/>
        <end position="352"/>
    </location>
</feature>
<dbReference type="Gene3D" id="3.40.50.300">
    <property type="entry name" value="P-loop containing nucleotide triphosphate hydrolases"/>
    <property type="match status" value="2"/>
</dbReference>
<keyword evidence="5" id="KW-0255">Endonuclease</keyword>
<accession>A0ABX1LU26</accession>
<dbReference type="InterPro" id="IPR006935">
    <property type="entry name" value="Helicase/UvrB_N"/>
</dbReference>
<dbReference type="InterPro" id="IPR001650">
    <property type="entry name" value="Helicase_C-like"/>
</dbReference>
<dbReference type="PANTHER" id="PTHR47396:SF1">
    <property type="entry name" value="ATP-DEPENDENT HELICASE IRC3-RELATED"/>
    <property type="match status" value="1"/>
</dbReference>
<dbReference type="EC" id="3.1.21.3" evidence="5"/>
<evidence type="ECO:0000259" key="4">
    <source>
        <dbReference type="PROSITE" id="PS51194"/>
    </source>
</evidence>
<dbReference type="PROSITE" id="PS51192">
    <property type="entry name" value="HELICASE_ATP_BIND_1"/>
    <property type="match status" value="1"/>
</dbReference>
<dbReference type="InterPro" id="IPR050742">
    <property type="entry name" value="Helicase_Restrict-Modif_Enz"/>
</dbReference>
<evidence type="ECO:0000259" key="3">
    <source>
        <dbReference type="PROSITE" id="PS51192"/>
    </source>
</evidence>
<feature type="coiled-coil region" evidence="1">
    <location>
        <begin position="174"/>
        <end position="201"/>
    </location>
</feature>
<dbReference type="InterPro" id="IPR025285">
    <property type="entry name" value="DUF4145"/>
</dbReference>
<dbReference type="InterPro" id="IPR027417">
    <property type="entry name" value="P-loop_NTPase"/>
</dbReference>
<dbReference type="NCBIfam" id="NF008521">
    <property type="entry name" value="PRK11448.1"/>
    <property type="match status" value="1"/>
</dbReference>
<keyword evidence="1" id="KW-0175">Coiled coil</keyword>
<sequence length="1134" mass="129563">MEIQSANFGFLRQHDPQIVKLAALAEQFFHDDSNTCIIKLRQYAERLAKLIAANTGLYQAPDEAQAELLKRLKLEGILSSEVADLFHSIRISGNKAVHNSRNIDRQEALTLLKNARHLGIWFHRTFKDKNFKAGAFIPPALPIDATADLQAEIARLQEIVTATQSAAERSRLEAEQKAIALMSAEEKARQALAEKQLWEQIAIETEQKLSQQITNHAVTPKQTAEIVKRSEIAAQNIDLDEDQTRQIIDQKLRDRGWEVDSQNLRYSQGIRPTKGKNIAISEYPTSDGIADYALFIGLRCVAMIEAKRRRKNVAGAIAQAERYAKGYSPHPPAPSPIKGEGEQSQSPSPSLGEGFRVRAEVPFVFATNGRGYLKQLETESGIWFRDIRKSTNHSRALIDFYTPDGLEALLTMDRETAHEKLKNTSFNFGFNLYPHQRAAIEKIEECLEQDQRSMLVAMATGTGKTKLAIALLYRLLSTKRFRRVCFVVDRSALGSQTADEFSTTKVVTTKTFTDIFGLKGLKDIDPESETKVHICTIQGLVKRVLYAKENGDIPPIDQYDLILIDECHRGYLLDREMSDAELSFRNQDDYISKYRRVLEHFDAVKIGLTATPALHTKEIFGEPIYKYSYRDAVIDGILIDHEPPIQIRTKLSETGIKFQANEEVALYNTVTGAIDLSNTPDELNFDVEKFNKQVITEPFNRAIALELAARIDPLIEEKTLIFAANDRHADIIVTELKRAMQGRYEELENDAIQKLTGSVDGVQAKIRSFRNDSLPRIAVTVDLLTTGIDVPKICNLVFLRRINSRILYEQMLGRATRRCDEINKQVFKIYDAVDIYKNMEAVSDMKPVVVNPKITLEQLFDELLQVGDPQHQNQIRDQILVKMRQRLTKMSDRAKENYETQSGEPPNRSLATFKTMTTTEMVEWVRSRPYLGKIWEWKPDYEGTWIPISDHHDQVIAIARGYGEGKKPQDFLDSFTDYVRNNVNQIAALTVVLQRPRELTRAQLRELRRELDQKGYSEAYLQQAWRDTKNEDIAASIIGFIRQAAIGDPLMPYEDRVRDAIRRILNRRQWTDIQRKWLERIRDQIIKEVVVDREALDQGNFQRDGGFKNINRAFDGQLETILGDINEELWQKQA</sequence>
<dbReference type="RefSeq" id="WP_169364396.1">
    <property type="nucleotide sequence ID" value="NZ_JAAVJL010000001.1"/>
</dbReference>
<dbReference type="InterPro" id="IPR014001">
    <property type="entry name" value="Helicase_ATP-bd"/>
</dbReference>
<keyword evidence="5" id="KW-0540">Nuclease</keyword>